<comment type="caution">
    <text evidence="3">The sequence shown here is derived from an EMBL/GenBank/DDBJ whole genome shotgun (WGS) entry which is preliminary data.</text>
</comment>
<evidence type="ECO:0000313" key="3">
    <source>
        <dbReference type="EMBL" id="MFB2836276.1"/>
    </source>
</evidence>
<dbReference type="SMART" id="SM00912">
    <property type="entry name" value="Haemagg_act"/>
    <property type="match status" value="1"/>
</dbReference>
<dbReference type="NCBIfam" id="TIGR01901">
    <property type="entry name" value="adhes_NPXG"/>
    <property type="match status" value="1"/>
</dbReference>
<feature type="chain" id="PRO_5046083403" evidence="1">
    <location>
        <begin position="28"/>
        <end position="1400"/>
    </location>
</feature>
<dbReference type="InterPro" id="IPR008638">
    <property type="entry name" value="FhaB/CdiA-like_TPS"/>
</dbReference>
<gene>
    <name evidence="3" type="ORF">ACE1CA_17210</name>
</gene>
<name>A0ABV4WMW3_9CYAN</name>
<sequence>MKPSPSLFYIAQSSALLTLLTIYPTTAQIIPDSTVNTTVTPNGNINIIEGGTRAGNNLFHSFQEFSIPTGREAFFNNAFDIRNIFSRVTGKLPSNIDGLIRANGIANLFLLNPNGIIFGPNARLNIGGSFLATTANSFKFADGSEFSATNPQATPLLSINVPIGLQMGANPGNIIVNGTGLNRPLPVEGETLEQQAARLIAFEEAFLNSPQGLQVQPGKTIALVGGNLTFNGGLVKVRQGQIELGSVNSGVVSLNPTETGFNLGYENVTSFGEIQMLQSSVMSAAGEGGGEIKVRGGKVILNEGSRIGANTIGNQNGKSVTVEAEQLSLFNGSILVGGTFSSGDAGNLIVKATESVEVSGISADGLFSSSLQTFSIVGGKAGNLTIDTGRLILQDGAFISSRTSSKGEGGNLTVRASQEVKVSGTSANGKAITLLSSGSNGSGNSGDLRIETGKLIIQDGAEVSSFTSGEGKAGNLFINAREEVQVNGTSADGNFRSTLTTLTSGAGNAGDMTIETGRLIIKDGAFVSTNTRGTGNGGNLLVQAKDSVEVLGTMPNGLATELSAGVGLGEGIRGLGGNLTIETGTLSIREGGSVSTGTFGQGNAGNLLVKARDLVEVVGEGPIIFSSLNSDVSSGAFGNGGNLTIETQRLSLRDGGQVSANVYGQGKGGNIQVKASEVAEVVGAMSKGVPSTISTTMFKGGQGQSGDISINTEVLSLRDGGQISAGISGKGDAGNIQIQTSKSVEVVGTTSFGNSSGIITSVLGVVVGKGGDINIDTQSLSVRDGGQISADNVGVGNSGNIYIQARDFVEVVGEGPATSESPVGFTSRLSSNVLSDDVANGGNLTIETQRLSVRDGGQISASLSSKGKGGSIQIKASELVEVVGVGKIREFEDSSVRLSSSIDTTISRDGEGFGGDINIETQVLSLRDGGRISAGTLGIGDAGTVRIQASKSVEIIGALSFSDFSGIITTSNDVGRGGDINIDTQVLSLQDGGQIFAGTFGGGNSGNIYIRAKERVEVDGAIPNDQFTSDINAITSSSEKGNGGNITIETKLLTIGNGSISTSTVGNGNAGDILLQASEAVELSKNNQISAVSAVAVELSQDNLIEKATGNGGKITIETQRLRLADNSDVLAFTNSQGKGGTIIIRASESVQISDDSSLSVFTLGTGDGGNVIIETGQLIIEDSRGRISARSIGEGNGGNIKLQANQMIVRNGAQVSLTAFDAGKAGNLTVIAQEIEITGTSPDGQASSGLFTTTQGTGDAGNLTIETKQLTVRDGAQISVTTFDAGNGGNLIVEADVVEVIGASADSQSSSGLFAETEGTGNAGNLTINARNFIVRDGAQVAAGTFGSGKAGNFKITAESIEVAGKAPNAKYSGLFVTSEEGSGDAGNLTINTCSDLQL</sequence>
<dbReference type="Gene3D" id="2.160.20.10">
    <property type="entry name" value="Single-stranded right-handed beta-helix, Pectin lyase-like"/>
    <property type="match status" value="5"/>
</dbReference>
<accession>A0ABV4WMW3</accession>
<keyword evidence="1" id="KW-0732">Signal</keyword>
<organism evidence="3 4">
    <name type="scientific">Floridaenema evergladense BLCC-F167</name>
    <dbReference type="NCBI Taxonomy" id="3153639"/>
    <lineage>
        <taxon>Bacteria</taxon>
        <taxon>Bacillati</taxon>
        <taxon>Cyanobacteriota</taxon>
        <taxon>Cyanophyceae</taxon>
        <taxon>Oscillatoriophycideae</taxon>
        <taxon>Aerosakkonematales</taxon>
        <taxon>Aerosakkonemataceae</taxon>
        <taxon>Floridanema</taxon>
        <taxon>Floridanema evergladense</taxon>
    </lineage>
</organism>
<reference evidence="3 4" key="1">
    <citation type="submission" date="2024-09" db="EMBL/GenBank/DDBJ databases">
        <title>Floridaenema gen nov. (Aerosakkonemataceae, Aerosakkonematales ord. nov., Cyanobacteria) from benthic tropical and subtropical fresh waters, with the description of four new species.</title>
        <authorList>
            <person name="Moretto J.A."/>
            <person name="Berthold D.E."/>
            <person name="Lefler F.W."/>
            <person name="Huang I.-S."/>
            <person name="Laughinghouse H. IV."/>
        </authorList>
    </citation>
    <scope>NUCLEOTIDE SEQUENCE [LARGE SCALE GENOMIC DNA]</scope>
    <source>
        <strain evidence="3 4">BLCC-F167</strain>
    </source>
</reference>
<dbReference type="SUPFAM" id="SSF51126">
    <property type="entry name" value="Pectin lyase-like"/>
    <property type="match status" value="8"/>
</dbReference>
<dbReference type="Pfam" id="PF05860">
    <property type="entry name" value="TPS"/>
    <property type="match status" value="1"/>
</dbReference>
<proteinExistence type="predicted"/>
<keyword evidence="4" id="KW-1185">Reference proteome</keyword>
<dbReference type="EMBL" id="JBHFNT010000145">
    <property type="protein sequence ID" value="MFB2836276.1"/>
    <property type="molecule type" value="Genomic_DNA"/>
</dbReference>
<evidence type="ECO:0000259" key="2">
    <source>
        <dbReference type="SMART" id="SM00912"/>
    </source>
</evidence>
<dbReference type="InterPro" id="IPR012334">
    <property type="entry name" value="Pectin_lyas_fold"/>
</dbReference>
<feature type="domain" description="Filamentous haemagglutinin FhaB/tRNA nuclease CdiA-like TPS" evidence="2">
    <location>
        <begin position="30"/>
        <end position="141"/>
    </location>
</feature>
<dbReference type="RefSeq" id="WP_413278664.1">
    <property type="nucleotide sequence ID" value="NZ_JBHFNT010000145.1"/>
</dbReference>
<evidence type="ECO:0000256" key="1">
    <source>
        <dbReference type="SAM" id="SignalP"/>
    </source>
</evidence>
<protein>
    <submittedName>
        <fullName evidence="3">Filamentous hemagglutinin N-terminal domain-containing protein</fullName>
    </submittedName>
</protein>
<dbReference type="InterPro" id="IPR011050">
    <property type="entry name" value="Pectin_lyase_fold/virulence"/>
</dbReference>
<evidence type="ECO:0000313" key="4">
    <source>
        <dbReference type="Proteomes" id="UP001576780"/>
    </source>
</evidence>
<feature type="signal peptide" evidence="1">
    <location>
        <begin position="1"/>
        <end position="27"/>
    </location>
</feature>
<dbReference type="Proteomes" id="UP001576780">
    <property type="component" value="Unassembled WGS sequence"/>
</dbReference>